<proteinExistence type="predicted"/>
<keyword evidence="1" id="KW-1133">Transmembrane helix</keyword>
<sequence length="720" mass="79080">MITGTHNGHTWHFSTIGGVKRVNIDTANDLVHLKDLDPKLWTALSCPINGLEIDPKTLALIDTDNDGQIKVPEVIDAVNWMVSVLKDPGDLLLQNEHFPISAINDATEEGRTLLESAKVILRTLGKTHEQTLTVEETGDTKKIFATTLFNGDGIISEDATTDATLVQLMKEIMQHAGSVTDRGGKEGISTDILNAFFEQCQQYVAWQAKRENAPDTITPLGAHTDAAYNNYLAIKAKVDDLFIRCRLAAFDPASAAVLNLQTERVAQITTRDLSAAMDEIATYPLARIEAGRSLPLTTGINPAWEAQMHTFRQLTASKLFPGKDSITEQEWNGLAAVFAPYAVWLAEKGGNKAEPLGLDRVREILAGDGKERLAALIAEDNATAQEANNIIMVNKLVRYYRDLYKLIRNFVTFFDFYTPGSKAIFQAGTLYIDQRSCDLCIKVSDIARHNALAAFSGMYLLYCDCTSKATNEKMTIVAALTNGDVDNLVVGRNALFFDRQGNDWDATIMKIVENPISIRQAFFSPYRKAVNFIETNVNKMAASQDEKVVANMNTNIESLPAKAEESKEKKAPAPPFDVGKFVGIFAAIGLALGAIGTALASVVGGFMKLTWWKMPLAIAGLLLVISGPAMVIAYLKLRKRNLAPILDANGWAINANVVINIYFGKTLTQLAELPDGSRVNINDPFTKKKQPIWPAVFLFSVMAGVALYLLIKHKILNIHF</sequence>
<keyword evidence="1" id="KW-0812">Transmembrane</keyword>
<dbReference type="RefSeq" id="WP_345077685.1">
    <property type="nucleotide sequence ID" value="NZ_BAABFA010000004.1"/>
</dbReference>
<feature type="transmembrane region" description="Helical" evidence="1">
    <location>
        <begin position="581"/>
        <end position="604"/>
    </location>
</feature>
<feature type="transmembrane region" description="Helical" evidence="1">
    <location>
        <begin position="692"/>
        <end position="711"/>
    </location>
</feature>
<comment type="caution">
    <text evidence="2">The sequence shown here is derived from an EMBL/GenBank/DDBJ whole genome shotgun (WGS) entry which is preliminary data.</text>
</comment>
<keyword evidence="1" id="KW-0472">Membrane</keyword>
<evidence type="ECO:0000256" key="1">
    <source>
        <dbReference type="SAM" id="Phobius"/>
    </source>
</evidence>
<feature type="transmembrane region" description="Helical" evidence="1">
    <location>
        <begin position="616"/>
        <end position="635"/>
    </location>
</feature>
<organism evidence="2 3">
    <name type="scientific">Nemorincola caseinilytica</name>
    <dbReference type="NCBI Taxonomy" id="2054315"/>
    <lineage>
        <taxon>Bacteria</taxon>
        <taxon>Pseudomonadati</taxon>
        <taxon>Bacteroidota</taxon>
        <taxon>Chitinophagia</taxon>
        <taxon>Chitinophagales</taxon>
        <taxon>Chitinophagaceae</taxon>
        <taxon>Nemorincola</taxon>
    </lineage>
</organism>
<evidence type="ECO:0000313" key="2">
    <source>
        <dbReference type="EMBL" id="GAA4460690.1"/>
    </source>
</evidence>
<protein>
    <recommendedName>
        <fullName evidence="4">EF-hand domain-containing protein</fullName>
    </recommendedName>
</protein>
<evidence type="ECO:0008006" key="4">
    <source>
        <dbReference type="Google" id="ProtNLM"/>
    </source>
</evidence>
<name>A0ABP8N6H9_9BACT</name>
<dbReference type="EMBL" id="BAABFA010000004">
    <property type="protein sequence ID" value="GAA4460690.1"/>
    <property type="molecule type" value="Genomic_DNA"/>
</dbReference>
<evidence type="ECO:0000313" key="3">
    <source>
        <dbReference type="Proteomes" id="UP001500067"/>
    </source>
</evidence>
<dbReference type="Proteomes" id="UP001500067">
    <property type="component" value="Unassembled WGS sequence"/>
</dbReference>
<accession>A0ABP8N6H9</accession>
<gene>
    <name evidence="2" type="ORF">GCM10023093_03760</name>
</gene>
<keyword evidence="3" id="KW-1185">Reference proteome</keyword>
<reference evidence="3" key="1">
    <citation type="journal article" date="2019" name="Int. J. Syst. Evol. Microbiol.">
        <title>The Global Catalogue of Microorganisms (GCM) 10K type strain sequencing project: providing services to taxonomists for standard genome sequencing and annotation.</title>
        <authorList>
            <consortium name="The Broad Institute Genomics Platform"/>
            <consortium name="The Broad Institute Genome Sequencing Center for Infectious Disease"/>
            <person name="Wu L."/>
            <person name="Ma J."/>
        </authorList>
    </citation>
    <scope>NUCLEOTIDE SEQUENCE [LARGE SCALE GENOMIC DNA]</scope>
    <source>
        <strain evidence="3">JCM 32105</strain>
    </source>
</reference>